<comment type="caution">
    <text evidence="1">The sequence shown here is derived from an EMBL/GenBank/DDBJ whole genome shotgun (WGS) entry which is preliminary data.</text>
</comment>
<evidence type="ECO:0000313" key="2">
    <source>
        <dbReference type="Proteomes" id="UP000789396"/>
    </source>
</evidence>
<dbReference type="EMBL" id="CAJVPZ010034797">
    <property type="protein sequence ID" value="CAG8747637.1"/>
    <property type="molecule type" value="Genomic_DNA"/>
</dbReference>
<protein>
    <submittedName>
        <fullName evidence="1">18598_t:CDS:1</fullName>
    </submittedName>
</protein>
<dbReference type="Proteomes" id="UP000789396">
    <property type="component" value="Unassembled WGS sequence"/>
</dbReference>
<accession>A0A9N9IQX4</accession>
<dbReference type="AlphaFoldDB" id="A0A9N9IQX4"/>
<keyword evidence="2" id="KW-1185">Reference proteome</keyword>
<feature type="non-terminal residue" evidence="1">
    <location>
        <position position="248"/>
    </location>
</feature>
<organism evidence="1 2">
    <name type="scientific">Racocetra fulgida</name>
    <dbReference type="NCBI Taxonomy" id="60492"/>
    <lineage>
        <taxon>Eukaryota</taxon>
        <taxon>Fungi</taxon>
        <taxon>Fungi incertae sedis</taxon>
        <taxon>Mucoromycota</taxon>
        <taxon>Glomeromycotina</taxon>
        <taxon>Glomeromycetes</taxon>
        <taxon>Diversisporales</taxon>
        <taxon>Gigasporaceae</taxon>
        <taxon>Racocetra</taxon>
    </lineage>
</organism>
<sequence length="248" mass="28861">AHNGLCLSNTYINISTPLRWKCSRDHEWDAPLDRIKYKNTWCPVCEGRHSFHLEIAKKIAINKGGLCLSIQCTATKELLEKPCTLEDAIKVAHARNGKCLSEKFINTLKMQIHGVPIVLDDMLVILIKPSKLHLAGMLCREILTEYLGSPSLTRRPEFLKTPEHSIGLELDIFYPEYGFAIEVQGVQHEKYIEFFHNDDPNNFIKQQERDQLKKELCKENWIALRYVWYYEDPYIVIPEHLRELGLIK</sequence>
<reference evidence="1" key="1">
    <citation type="submission" date="2021-06" db="EMBL/GenBank/DDBJ databases">
        <authorList>
            <person name="Kallberg Y."/>
            <person name="Tangrot J."/>
            <person name="Rosling A."/>
        </authorList>
    </citation>
    <scope>NUCLEOTIDE SEQUENCE</scope>
    <source>
        <strain evidence="1">IN212</strain>
    </source>
</reference>
<dbReference type="OrthoDB" id="2419021at2759"/>
<proteinExistence type="predicted"/>
<name>A0A9N9IQX4_9GLOM</name>
<evidence type="ECO:0000313" key="1">
    <source>
        <dbReference type="EMBL" id="CAG8747637.1"/>
    </source>
</evidence>
<gene>
    <name evidence="1" type="ORF">RFULGI_LOCUS13362</name>
</gene>
<dbReference type="Gene3D" id="3.40.960.10">
    <property type="entry name" value="VSR Endonuclease"/>
    <property type="match status" value="1"/>
</dbReference>